<dbReference type="InterPro" id="IPR004516">
    <property type="entry name" value="HisRS/HisZ"/>
</dbReference>
<evidence type="ECO:0000256" key="2">
    <source>
        <dbReference type="ARBA" id="ARBA00022741"/>
    </source>
</evidence>
<keyword evidence="5" id="KW-0963">Cytoplasm</keyword>
<feature type="binding site" evidence="6">
    <location>
        <begin position="73"/>
        <end position="75"/>
    </location>
    <ligand>
        <name>L-histidine</name>
        <dbReference type="ChEBI" id="CHEBI:57595"/>
    </ligand>
</feature>
<feature type="binding site" evidence="6">
    <location>
        <position position="122"/>
    </location>
    <ligand>
        <name>L-histidine</name>
        <dbReference type="ChEBI" id="CHEBI:57595"/>
    </ligand>
</feature>
<comment type="caution">
    <text evidence="8">The sequence shown here is derived from an EMBL/GenBank/DDBJ whole genome shotgun (WGS) entry which is preliminary data.</text>
</comment>
<feature type="binding site" evidence="6">
    <location>
        <position position="118"/>
    </location>
    <ligand>
        <name>L-histidine</name>
        <dbReference type="ChEBI" id="CHEBI:57595"/>
    </ligand>
</feature>
<dbReference type="HAMAP" id="MF_00127">
    <property type="entry name" value="His_tRNA_synth"/>
    <property type="match status" value="1"/>
</dbReference>
<accession>A0A1F6P2P2</accession>
<dbReference type="SUPFAM" id="SSF52954">
    <property type="entry name" value="Class II aaRS ABD-related"/>
    <property type="match status" value="1"/>
</dbReference>
<dbReference type="CDD" id="cd00773">
    <property type="entry name" value="HisRS-like_core"/>
    <property type="match status" value="1"/>
</dbReference>
<dbReference type="PANTHER" id="PTHR43707:SF1">
    <property type="entry name" value="HISTIDINE--TRNA LIGASE, MITOCHONDRIAL-RELATED"/>
    <property type="match status" value="1"/>
</dbReference>
<feature type="domain" description="Aminoacyl-transfer RNA synthetases class-II family profile" evidence="7">
    <location>
        <begin position="22"/>
        <end position="322"/>
    </location>
</feature>
<keyword evidence="5 8" id="KW-0436">Ligase</keyword>
<evidence type="ECO:0000259" key="7">
    <source>
        <dbReference type="PROSITE" id="PS50862"/>
    </source>
</evidence>
<dbReference type="Gene3D" id="3.30.930.10">
    <property type="entry name" value="Bira Bifunctional Protein, Domain 2"/>
    <property type="match status" value="1"/>
</dbReference>
<evidence type="ECO:0000256" key="6">
    <source>
        <dbReference type="PIRSR" id="PIRSR001549-1"/>
    </source>
</evidence>
<dbReference type="GO" id="GO:0004821">
    <property type="term" value="F:histidine-tRNA ligase activity"/>
    <property type="evidence" value="ECO:0007669"/>
    <property type="project" value="UniProtKB-UniRule"/>
</dbReference>
<dbReference type="SUPFAM" id="SSF55681">
    <property type="entry name" value="Class II aaRS and biotin synthetases"/>
    <property type="match status" value="1"/>
</dbReference>
<name>A0A1F6P2P2_9BACT</name>
<dbReference type="NCBIfam" id="TIGR00442">
    <property type="entry name" value="hisS"/>
    <property type="match status" value="1"/>
</dbReference>
<dbReference type="Pfam" id="PF03129">
    <property type="entry name" value="HGTP_anticodon"/>
    <property type="match status" value="1"/>
</dbReference>
<keyword evidence="5" id="KW-0648">Protein biosynthesis</keyword>
<dbReference type="EC" id="6.1.1.21" evidence="5"/>
<dbReference type="AlphaFoldDB" id="A0A1F6P2P2"/>
<dbReference type="PANTHER" id="PTHR43707">
    <property type="entry name" value="HISTIDYL-TRNA SYNTHETASE"/>
    <property type="match status" value="1"/>
</dbReference>
<dbReference type="Proteomes" id="UP000178490">
    <property type="component" value="Unassembled WGS sequence"/>
</dbReference>
<evidence type="ECO:0000313" key="8">
    <source>
        <dbReference type="EMBL" id="OGH90214.1"/>
    </source>
</evidence>
<organism evidence="8 9">
    <name type="scientific">Candidatus Magasanikbacteria bacterium RIFOXYD2_FULL_36_9</name>
    <dbReference type="NCBI Taxonomy" id="1798707"/>
    <lineage>
        <taxon>Bacteria</taxon>
        <taxon>Candidatus Magasanikiibacteriota</taxon>
    </lineage>
</organism>
<feature type="binding site" evidence="6">
    <location>
        <begin position="252"/>
        <end position="253"/>
    </location>
    <ligand>
        <name>L-histidine</name>
        <dbReference type="ChEBI" id="CHEBI:57595"/>
    </ligand>
</feature>
<keyword evidence="5" id="KW-0067">ATP-binding</keyword>
<dbReference type="InterPro" id="IPR006195">
    <property type="entry name" value="aa-tRNA-synth_II"/>
</dbReference>
<dbReference type="Gene3D" id="3.40.50.800">
    <property type="entry name" value="Anticodon-binding domain"/>
    <property type="match status" value="1"/>
</dbReference>
<keyword evidence="2 5" id="KW-0547">Nucleotide-binding</keyword>
<reference evidence="8 9" key="1">
    <citation type="journal article" date="2016" name="Nat. Commun.">
        <title>Thousands of microbial genomes shed light on interconnected biogeochemical processes in an aquifer system.</title>
        <authorList>
            <person name="Anantharaman K."/>
            <person name="Brown C.T."/>
            <person name="Hug L.A."/>
            <person name="Sharon I."/>
            <person name="Castelle C.J."/>
            <person name="Probst A.J."/>
            <person name="Thomas B.C."/>
            <person name="Singh A."/>
            <person name="Wilkins M.J."/>
            <person name="Karaoz U."/>
            <person name="Brodie E.L."/>
            <person name="Williams K.H."/>
            <person name="Hubbard S.S."/>
            <person name="Banfield J.F."/>
        </authorList>
    </citation>
    <scope>NUCLEOTIDE SEQUENCE [LARGE SCALE GENOMIC DNA]</scope>
</reference>
<comment type="similarity">
    <text evidence="1 5">Belongs to the class-II aminoacyl-tRNA synthetase family.</text>
</comment>
<keyword evidence="3 5" id="KW-0030">Aminoacyl-tRNA synthetase</keyword>
<comment type="catalytic activity">
    <reaction evidence="4 5">
        <text>tRNA(His) + L-histidine + ATP = L-histidyl-tRNA(His) + AMP + diphosphate + H(+)</text>
        <dbReference type="Rhea" id="RHEA:17313"/>
        <dbReference type="Rhea" id="RHEA-COMP:9665"/>
        <dbReference type="Rhea" id="RHEA-COMP:9689"/>
        <dbReference type="ChEBI" id="CHEBI:15378"/>
        <dbReference type="ChEBI" id="CHEBI:30616"/>
        <dbReference type="ChEBI" id="CHEBI:33019"/>
        <dbReference type="ChEBI" id="CHEBI:57595"/>
        <dbReference type="ChEBI" id="CHEBI:78442"/>
        <dbReference type="ChEBI" id="CHEBI:78527"/>
        <dbReference type="ChEBI" id="CHEBI:456215"/>
        <dbReference type="EC" id="6.1.1.21"/>
    </reaction>
</comment>
<dbReference type="GO" id="GO:0005737">
    <property type="term" value="C:cytoplasm"/>
    <property type="evidence" value="ECO:0007669"/>
    <property type="project" value="UniProtKB-SubCell"/>
</dbReference>
<dbReference type="InterPro" id="IPR036621">
    <property type="entry name" value="Anticodon-bd_dom_sf"/>
</dbReference>
<evidence type="ECO:0000256" key="1">
    <source>
        <dbReference type="ARBA" id="ARBA00008226"/>
    </source>
</evidence>
<protein>
    <recommendedName>
        <fullName evidence="5">Histidine--tRNA ligase</fullName>
        <ecNumber evidence="5">6.1.1.21</ecNumber>
    </recommendedName>
    <alternativeName>
        <fullName evidence="5">Histidyl-tRNA synthetase</fullName>
        <shortName evidence="5">HisRS</shortName>
    </alternativeName>
</protein>
<dbReference type="EMBL" id="MFRC01000003">
    <property type="protein sequence ID" value="OGH90214.1"/>
    <property type="molecule type" value="Genomic_DNA"/>
</dbReference>
<evidence type="ECO:0000256" key="5">
    <source>
        <dbReference type="HAMAP-Rule" id="MF_00127"/>
    </source>
</evidence>
<comment type="subcellular location">
    <subcellularLocation>
        <location evidence="5">Cytoplasm</location>
    </subcellularLocation>
</comment>
<evidence type="ECO:0000256" key="3">
    <source>
        <dbReference type="ARBA" id="ARBA00023146"/>
    </source>
</evidence>
<dbReference type="InterPro" id="IPR015807">
    <property type="entry name" value="His-tRNA-ligase"/>
</dbReference>
<evidence type="ECO:0000313" key="9">
    <source>
        <dbReference type="Proteomes" id="UP000178490"/>
    </source>
</evidence>
<dbReference type="InterPro" id="IPR041715">
    <property type="entry name" value="HisRS-like_core"/>
</dbReference>
<comment type="subunit">
    <text evidence="5">Homodimer.</text>
</comment>
<dbReference type="InterPro" id="IPR045864">
    <property type="entry name" value="aa-tRNA-synth_II/BPL/LPL"/>
</dbReference>
<feature type="binding site" evidence="6">
    <location>
        <position position="104"/>
    </location>
    <ligand>
        <name>L-histidine</name>
        <dbReference type="ChEBI" id="CHEBI:57595"/>
    </ligand>
</feature>
<proteinExistence type="inferred from homology"/>
<dbReference type="PROSITE" id="PS50862">
    <property type="entry name" value="AA_TRNA_LIGASE_II"/>
    <property type="match status" value="1"/>
</dbReference>
<gene>
    <name evidence="5" type="primary">hisS</name>
    <name evidence="8" type="ORF">A2537_00680</name>
</gene>
<dbReference type="PIRSF" id="PIRSF001549">
    <property type="entry name" value="His-tRNA_synth"/>
    <property type="match status" value="1"/>
</dbReference>
<dbReference type="Pfam" id="PF13393">
    <property type="entry name" value="tRNA-synt_His"/>
    <property type="match status" value="1"/>
</dbReference>
<evidence type="ECO:0000256" key="4">
    <source>
        <dbReference type="ARBA" id="ARBA00047639"/>
    </source>
</evidence>
<sequence>MHDILPKDEKYWKPMYQAASNLAAHFQFGRIETPILEEIGLFVRSLGKGTDVVDKEMYNFEDKDGTKVCMRPEMTASAVRAYVMHGMFNMPQPVKMWYWGPMFRHDRPQAGRYRQFHQVGYETFGHADPSADAELILVAYDFYKDLGLPVEIHINSLGTPAERATYKVELVNYYRSKRSYLCEECRNRLVKNPMRLLDCKEERCQTVKEDAPQIINWLGAESKNHFMKVLEYLDELGVPYQLDSTLVRGLNYYTHTVFEVYAADAEISAQSALGGGGRYDLLVEEMGGRPTPAVGMALGLERSILALKQYNEKNHLELKKVPTEAFVAQLGDEARRITLKVIDELRFGDIKIAYNLCKTSLKTQLELADNLKVPFAVIIGQKEVQDGTAIIRDMESGIQEIVDQKKLIPVLKRKLGRFDDKK</sequence>
<dbReference type="InterPro" id="IPR004154">
    <property type="entry name" value="Anticodon-bd"/>
</dbReference>
<dbReference type="GO" id="GO:0006427">
    <property type="term" value="P:histidyl-tRNA aminoacylation"/>
    <property type="evidence" value="ECO:0007669"/>
    <property type="project" value="UniProtKB-UniRule"/>
</dbReference>
<dbReference type="GO" id="GO:0005524">
    <property type="term" value="F:ATP binding"/>
    <property type="evidence" value="ECO:0007669"/>
    <property type="project" value="UniProtKB-UniRule"/>
</dbReference>
<feature type="binding site" evidence="6">
    <location>
        <position position="248"/>
    </location>
    <ligand>
        <name>L-histidine</name>
        <dbReference type="ChEBI" id="CHEBI:57595"/>
    </ligand>
</feature>